<dbReference type="RefSeq" id="WP_182503439.1">
    <property type="nucleotide sequence ID" value="NZ_JACJHX010000013.1"/>
</dbReference>
<evidence type="ECO:0000259" key="6">
    <source>
        <dbReference type="PROSITE" id="PS50110"/>
    </source>
</evidence>
<dbReference type="Pfam" id="PF12833">
    <property type="entry name" value="HTH_18"/>
    <property type="match status" value="1"/>
</dbReference>
<keyword evidence="4" id="KW-0597">Phosphoprotein</keyword>
<keyword evidence="8" id="KW-1185">Reference proteome</keyword>
<evidence type="ECO:0000313" key="8">
    <source>
        <dbReference type="Proteomes" id="UP000626697"/>
    </source>
</evidence>
<dbReference type="SMART" id="SM00448">
    <property type="entry name" value="REC"/>
    <property type="match status" value="1"/>
</dbReference>
<dbReference type="Gene3D" id="1.10.10.60">
    <property type="entry name" value="Homeodomain-like"/>
    <property type="match status" value="2"/>
</dbReference>
<evidence type="ECO:0000256" key="3">
    <source>
        <dbReference type="ARBA" id="ARBA00023163"/>
    </source>
</evidence>
<sequence length="536" mass="62927">MYKVMLVDDDYPVLEYLSKMIDWSELGLTLQSVHINGMSALIEAETSMPDILITDIGMPKMDGINLTKKLKEKNSSLIVAILSCHNEFEFVQSALKLKVQEYILKDRLDLDQVVQLLRQFKHTLDVEQNNKKSQLQMAHTLERNKAMMIEKLLNKTIYQPLHYEKDWSKEAELFGIKRNQKYIIILCVVDAYQSLLNQFRSKALMNFLFYNVITEMMDKEELKGVYGHFDKENSYLFIPDHDICEEDTYKIKKVIEKIQCIFYETFGISISFIIGKGATLPIEIKNQMIKLMESKVQKFYLKPKSIVNLQELPISQENIFSWYNEASREFKETIVLNNVEMEQKVAMIKKWIQFIIDHQFSPDSVKDWMLKILLDIKVKIQALTNFKLYGVPENLYDTISQINGIFEMENWLIEFFNKSSNQAIYESISNVEIANACRYISENIHRKITQDEVASYLHLNSSYFSRLFKKEVGENFVKYIVNLKMKRAKELLDQTNYTVIEISELLGYENQSYFNKTFKAFAGIAPIEYRKGDYAK</sequence>
<feature type="domain" description="HTH araC/xylS-type" evidence="5">
    <location>
        <begin position="434"/>
        <end position="532"/>
    </location>
</feature>
<organism evidence="7 8">
    <name type="scientific">Peribacillus huizhouensis</name>
    <dbReference type="NCBI Taxonomy" id="1501239"/>
    <lineage>
        <taxon>Bacteria</taxon>
        <taxon>Bacillati</taxon>
        <taxon>Bacillota</taxon>
        <taxon>Bacilli</taxon>
        <taxon>Bacillales</taxon>
        <taxon>Bacillaceae</taxon>
        <taxon>Peribacillus</taxon>
    </lineage>
</organism>
<dbReference type="InterPro" id="IPR009057">
    <property type="entry name" value="Homeodomain-like_sf"/>
</dbReference>
<dbReference type="InterPro" id="IPR011006">
    <property type="entry name" value="CheY-like_superfamily"/>
</dbReference>
<dbReference type="InterPro" id="IPR001789">
    <property type="entry name" value="Sig_transdc_resp-reg_receiver"/>
</dbReference>
<gene>
    <name evidence="7" type="ORF">HNP81_003609</name>
</gene>
<comment type="caution">
    <text evidence="7">The sequence shown here is derived from an EMBL/GenBank/DDBJ whole genome shotgun (WGS) entry which is preliminary data.</text>
</comment>
<dbReference type="PROSITE" id="PS01124">
    <property type="entry name" value="HTH_ARAC_FAMILY_2"/>
    <property type="match status" value="1"/>
</dbReference>
<accession>A0ABR6CTD1</accession>
<dbReference type="PANTHER" id="PTHR43280">
    <property type="entry name" value="ARAC-FAMILY TRANSCRIPTIONAL REGULATOR"/>
    <property type="match status" value="1"/>
</dbReference>
<keyword evidence="1" id="KW-0805">Transcription regulation</keyword>
<evidence type="ECO:0000256" key="1">
    <source>
        <dbReference type="ARBA" id="ARBA00023015"/>
    </source>
</evidence>
<proteinExistence type="predicted"/>
<dbReference type="PANTHER" id="PTHR43280:SF2">
    <property type="entry name" value="HTH-TYPE TRANSCRIPTIONAL REGULATOR EXSA"/>
    <property type="match status" value="1"/>
</dbReference>
<dbReference type="SUPFAM" id="SSF46689">
    <property type="entry name" value="Homeodomain-like"/>
    <property type="match status" value="2"/>
</dbReference>
<keyword evidence="2" id="KW-0238">DNA-binding</keyword>
<dbReference type="Gene3D" id="3.40.50.2300">
    <property type="match status" value="1"/>
</dbReference>
<dbReference type="CDD" id="cd17536">
    <property type="entry name" value="REC_YesN-like"/>
    <property type="match status" value="1"/>
</dbReference>
<dbReference type="SUPFAM" id="SSF52172">
    <property type="entry name" value="CheY-like"/>
    <property type="match status" value="1"/>
</dbReference>
<feature type="modified residue" description="4-aspartylphosphate" evidence="4">
    <location>
        <position position="55"/>
    </location>
</feature>
<dbReference type="Pfam" id="PF00072">
    <property type="entry name" value="Response_reg"/>
    <property type="match status" value="1"/>
</dbReference>
<dbReference type="PRINTS" id="PR00032">
    <property type="entry name" value="HTHARAC"/>
</dbReference>
<dbReference type="EMBL" id="JACJHX010000013">
    <property type="protein sequence ID" value="MBA9028289.1"/>
    <property type="molecule type" value="Genomic_DNA"/>
</dbReference>
<dbReference type="InterPro" id="IPR018062">
    <property type="entry name" value="HTH_AraC-typ_CS"/>
</dbReference>
<dbReference type="Proteomes" id="UP000626697">
    <property type="component" value="Unassembled WGS sequence"/>
</dbReference>
<reference evidence="7 8" key="1">
    <citation type="submission" date="2020-08" db="EMBL/GenBank/DDBJ databases">
        <title>Genomic Encyclopedia of Type Strains, Phase IV (KMG-IV): sequencing the most valuable type-strain genomes for metagenomic binning, comparative biology and taxonomic classification.</title>
        <authorList>
            <person name="Goeker M."/>
        </authorList>
    </citation>
    <scope>NUCLEOTIDE SEQUENCE [LARGE SCALE GENOMIC DNA]</scope>
    <source>
        <strain evidence="7 8">DSM 105481</strain>
    </source>
</reference>
<dbReference type="PROSITE" id="PS50110">
    <property type="entry name" value="RESPONSE_REGULATORY"/>
    <property type="match status" value="1"/>
</dbReference>
<dbReference type="InterPro" id="IPR020449">
    <property type="entry name" value="Tscrpt_reg_AraC-type_HTH"/>
</dbReference>
<dbReference type="PROSITE" id="PS00041">
    <property type="entry name" value="HTH_ARAC_FAMILY_1"/>
    <property type="match status" value="1"/>
</dbReference>
<protein>
    <submittedName>
        <fullName evidence="7">Two-component system response regulator YesN</fullName>
    </submittedName>
</protein>
<keyword evidence="3" id="KW-0804">Transcription</keyword>
<evidence type="ECO:0000259" key="5">
    <source>
        <dbReference type="PROSITE" id="PS01124"/>
    </source>
</evidence>
<feature type="domain" description="Response regulatory" evidence="6">
    <location>
        <begin position="3"/>
        <end position="120"/>
    </location>
</feature>
<dbReference type="InterPro" id="IPR018060">
    <property type="entry name" value="HTH_AraC"/>
</dbReference>
<dbReference type="SMART" id="SM00342">
    <property type="entry name" value="HTH_ARAC"/>
    <property type="match status" value="1"/>
</dbReference>
<evidence type="ECO:0000256" key="4">
    <source>
        <dbReference type="PROSITE-ProRule" id="PRU00169"/>
    </source>
</evidence>
<evidence type="ECO:0000313" key="7">
    <source>
        <dbReference type="EMBL" id="MBA9028289.1"/>
    </source>
</evidence>
<name>A0ABR6CTD1_9BACI</name>
<evidence type="ECO:0000256" key="2">
    <source>
        <dbReference type="ARBA" id="ARBA00023125"/>
    </source>
</evidence>